<dbReference type="InterPro" id="IPR017853">
    <property type="entry name" value="GH"/>
</dbReference>
<dbReference type="InterPro" id="IPR035971">
    <property type="entry name" value="CBD_sf"/>
</dbReference>
<feature type="signal peptide" evidence="2">
    <location>
        <begin position="1"/>
        <end position="17"/>
    </location>
</feature>
<reference evidence="4 5" key="1">
    <citation type="submission" date="2023-01" db="EMBL/GenBank/DDBJ databases">
        <title>Analysis of 21 Apiospora genomes using comparative genomics revels a genus with tremendous synthesis potential of carbohydrate active enzymes and secondary metabolites.</title>
        <authorList>
            <person name="Sorensen T."/>
        </authorList>
    </citation>
    <scope>NUCLEOTIDE SEQUENCE [LARGE SCALE GENOMIC DNA]</scope>
    <source>
        <strain evidence="4 5">CBS 20057</strain>
    </source>
</reference>
<evidence type="ECO:0000313" key="4">
    <source>
        <dbReference type="EMBL" id="KAK8023150.1"/>
    </source>
</evidence>
<organism evidence="4 5">
    <name type="scientific">Apiospora marii</name>
    <dbReference type="NCBI Taxonomy" id="335849"/>
    <lineage>
        <taxon>Eukaryota</taxon>
        <taxon>Fungi</taxon>
        <taxon>Dikarya</taxon>
        <taxon>Ascomycota</taxon>
        <taxon>Pezizomycotina</taxon>
        <taxon>Sordariomycetes</taxon>
        <taxon>Xylariomycetidae</taxon>
        <taxon>Amphisphaeriales</taxon>
        <taxon>Apiosporaceae</taxon>
        <taxon>Apiospora</taxon>
    </lineage>
</organism>
<evidence type="ECO:0000259" key="3">
    <source>
        <dbReference type="PROSITE" id="PS51164"/>
    </source>
</evidence>
<dbReference type="PROSITE" id="PS51164">
    <property type="entry name" value="CBM1_2"/>
    <property type="match status" value="1"/>
</dbReference>
<proteinExistence type="predicted"/>
<dbReference type="Proteomes" id="UP001396898">
    <property type="component" value="Unassembled WGS sequence"/>
</dbReference>
<dbReference type="Gene3D" id="3.20.20.80">
    <property type="entry name" value="Glycosidases"/>
    <property type="match status" value="1"/>
</dbReference>
<protein>
    <submittedName>
        <fullName evidence="4">Fungal cellulose binding domain-containing protein</fullName>
    </submittedName>
</protein>
<evidence type="ECO:0000313" key="5">
    <source>
        <dbReference type="Proteomes" id="UP001396898"/>
    </source>
</evidence>
<keyword evidence="1 2" id="KW-0732">Signal</keyword>
<dbReference type="InterPro" id="IPR000254">
    <property type="entry name" value="CBD"/>
</dbReference>
<keyword evidence="5" id="KW-1185">Reference proteome</keyword>
<dbReference type="InterPro" id="IPR031330">
    <property type="entry name" value="Gly_Hdrlase_35_cat"/>
</dbReference>
<dbReference type="SMART" id="SM00236">
    <property type="entry name" value="fCBD"/>
    <property type="match status" value="1"/>
</dbReference>
<feature type="domain" description="CBM1" evidence="3">
    <location>
        <begin position="17"/>
        <end position="53"/>
    </location>
</feature>
<dbReference type="SUPFAM" id="SSF51445">
    <property type="entry name" value="(Trans)glycosidases"/>
    <property type="match status" value="1"/>
</dbReference>
<name>A0ABR1S0F4_9PEZI</name>
<dbReference type="SUPFAM" id="SSF57180">
    <property type="entry name" value="Cellulose-binding domain"/>
    <property type="match status" value="1"/>
</dbReference>
<accession>A0ABR1S0F4</accession>
<dbReference type="EMBL" id="JAQQWI010000009">
    <property type="protein sequence ID" value="KAK8023150.1"/>
    <property type="molecule type" value="Genomic_DNA"/>
</dbReference>
<comment type="caution">
    <text evidence="4">The sequence shown here is derived from an EMBL/GenBank/DDBJ whole genome shotgun (WGS) entry which is preliminary data.</text>
</comment>
<feature type="chain" id="PRO_5047521808" evidence="2">
    <location>
        <begin position="18"/>
        <end position="188"/>
    </location>
</feature>
<evidence type="ECO:0000256" key="2">
    <source>
        <dbReference type="SAM" id="SignalP"/>
    </source>
</evidence>
<sequence length="188" mass="21143">MKVNLGSLAILVIDASAQQSMWGQCGGQGWTGQTPCVSGAVCTYQNEWYSHCIAGELSLPLLSVYRGSLIRTVASYRVSPADYVGQATIKRPDEHERHAASDIDYGLCCIKRQWHLLVGQEHLLRQRAKAPDHRRPDPPQRVPRAYWSQRLQMAKAMGLNTILSYVYWQDIERFPGQFDPTGRNDVAA</sequence>
<dbReference type="Pfam" id="PF01301">
    <property type="entry name" value="Glyco_hydro_35"/>
    <property type="match status" value="1"/>
</dbReference>
<evidence type="ECO:0000256" key="1">
    <source>
        <dbReference type="ARBA" id="ARBA00022729"/>
    </source>
</evidence>
<gene>
    <name evidence="4" type="ORF">PG991_007031</name>
</gene>
<dbReference type="Pfam" id="PF00734">
    <property type="entry name" value="CBM_1"/>
    <property type="match status" value="1"/>
</dbReference>